<reference evidence="6" key="1">
    <citation type="journal article" date="2019" name="Int. J. Syst. Evol. Microbiol.">
        <title>The Global Catalogue of Microorganisms (GCM) 10K type strain sequencing project: providing services to taxonomists for standard genome sequencing and annotation.</title>
        <authorList>
            <consortium name="The Broad Institute Genomics Platform"/>
            <consortium name="The Broad Institute Genome Sequencing Center for Infectious Disease"/>
            <person name="Wu L."/>
            <person name="Ma J."/>
        </authorList>
    </citation>
    <scope>NUCLEOTIDE SEQUENCE [LARGE SCALE GENOMIC DNA]</scope>
    <source>
        <strain evidence="6">CGMCC 1.12192</strain>
    </source>
</reference>
<dbReference type="InterPro" id="IPR012156">
    <property type="entry name" value="Cold_shock_CspA"/>
</dbReference>
<evidence type="ECO:0000313" key="6">
    <source>
        <dbReference type="Proteomes" id="UP001595960"/>
    </source>
</evidence>
<proteinExistence type="predicted"/>
<dbReference type="PANTHER" id="PTHR11544">
    <property type="entry name" value="COLD SHOCK DOMAIN CONTAINING PROTEINS"/>
    <property type="match status" value="1"/>
</dbReference>
<evidence type="ECO:0000313" key="5">
    <source>
        <dbReference type="EMBL" id="MFC4828089.1"/>
    </source>
</evidence>
<evidence type="ECO:0000256" key="3">
    <source>
        <dbReference type="RuleBase" id="RU000408"/>
    </source>
</evidence>
<keyword evidence="6" id="KW-1185">Reference proteome</keyword>
<dbReference type="SMART" id="SM00357">
    <property type="entry name" value="CSP"/>
    <property type="match status" value="1"/>
</dbReference>
<dbReference type="SUPFAM" id="SSF50249">
    <property type="entry name" value="Nucleic acid-binding proteins"/>
    <property type="match status" value="1"/>
</dbReference>
<dbReference type="InterPro" id="IPR011129">
    <property type="entry name" value="CSD"/>
</dbReference>
<accession>A0ABV9R3L5</accession>
<feature type="domain" description="CSD" evidence="4">
    <location>
        <begin position="1"/>
        <end position="66"/>
    </location>
</feature>
<dbReference type="Gene3D" id="2.40.50.140">
    <property type="entry name" value="Nucleic acid-binding proteins"/>
    <property type="match status" value="1"/>
</dbReference>
<evidence type="ECO:0000256" key="2">
    <source>
        <dbReference type="ARBA" id="ARBA00022490"/>
    </source>
</evidence>
<dbReference type="EMBL" id="JBHSJC010000001">
    <property type="protein sequence ID" value="MFC4828089.1"/>
    <property type="molecule type" value="Genomic_DNA"/>
</dbReference>
<name>A0ABV9R3L5_9MICO</name>
<dbReference type="InterPro" id="IPR002059">
    <property type="entry name" value="CSP_DNA-bd"/>
</dbReference>
<dbReference type="Proteomes" id="UP001595960">
    <property type="component" value="Unassembled WGS sequence"/>
</dbReference>
<sequence>MAIGTVKWFNADKGFGFIAPDDGSADVFAHFSAIASGGFRSLDENQKVEFDTARGAKGLQAENIRILA</sequence>
<evidence type="ECO:0000259" key="4">
    <source>
        <dbReference type="PROSITE" id="PS51857"/>
    </source>
</evidence>
<gene>
    <name evidence="5" type="ORF">ACFPER_04750</name>
</gene>
<dbReference type="InterPro" id="IPR019844">
    <property type="entry name" value="CSD_CS"/>
</dbReference>
<comment type="subcellular location">
    <subcellularLocation>
        <location evidence="1 3">Cytoplasm</location>
    </subcellularLocation>
</comment>
<dbReference type="PIRSF" id="PIRSF002599">
    <property type="entry name" value="Cold_shock_A"/>
    <property type="match status" value="1"/>
</dbReference>
<dbReference type="RefSeq" id="WP_204390997.1">
    <property type="nucleotide sequence ID" value="NZ_JAFBBW010000001.1"/>
</dbReference>
<evidence type="ECO:0000256" key="1">
    <source>
        <dbReference type="ARBA" id="ARBA00004496"/>
    </source>
</evidence>
<dbReference type="InterPro" id="IPR012340">
    <property type="entry name" value="NA-bd_OB-fold"/>
</dbReference>
<dbReference type="InterPro" id="IPR050181">
    <property type="entry name" value="Cold_shock_domain"/>
</dbReference>
<dbReference type="CDD" id="cd04458">
    <property type="entry name" value="CSP_CDS"/>
    <property type="match status" value="1"/>
</dbReference>
<dbReference type="PROSITE" id="PS51857">
    <property type="entry name" value="CSD_2"/>
    <property type="match status" value="1"/>
</dbReference>
<comment type="caution">
    <text evidence="5">The sequence shown here is derived from an EMBL/GenBank/DDBJ whole genome shotgun (WGS) entry which is preliminary data.</text>
</comment>
<dbReference type="PRINTS" id="PR00050">
    <property type="entry name" value="COLDSHOCK"/>
</dbReference>
<keyword evidence="2" id="KW-0963">Cytoplasm</keyword>
<dbReference type="PROSITE" id="PS00352">
    <property type="entry name" value="CSD_1"/>
    <property type="match status" value="1"/>
</dbReference>
<dbReference type="Pfam" id="PF00313">
    <property type="entry name" value="CSD"/>
    <property type="match status" value="1"/>
</dbReference>
<protein>
    <submittedName>
        <fullName evidence="5">Cold-shock protein</fullName>
    </submittedName>
</protein>
<organism evidence="5 6">
    <name type="scientific">Agromyces aurantiacus</name>
    <dbReference type="NCBI Taxonomy" id="165814"/>
    <lineage>
        <taxon>Bacteria</taxon>
        <taxon>Bacillati</taxon>
        <taxon>Actinomycetota</taxon>
        <taxon>Actinomycetes</taxon>
        <taxon>Micrococcales</taxon>
        <taxon>Microbacteriaceae</taxon>
        <taxon>Agromyces</taxon>
    </lineage>
</organism>